<dbReference type="EMBL" id="KE344357">
    <property type="protein sequence ID" value="EXB58318.1"/>
    <property type="molecule type" value="Genomic_DNA"/>
</dbReference>
<evidence type="ECO:0000256" key="1">
    <source>
        <dbReference type="SAM" id="Coils"/>
    </source>
</evidence>
<keyword evidence="1" id="KW-0175">Coiled coil</keyword>
<sequence length="106" mass="12310">MNDPYIVGDVFEECWLEIESLGKICQALCPRPKGPLKSANEVSLPLENKLKELQQDIKELSKKVSELKGTFPSTKENKVPEEFWKNIRWISRDQTWNQFGEVRSSK</sequence>
<keyword evidence="3" id="KW-1185">Reference proteome</keyword>
<evidence type="ECO:0000313" key="2">
    <source>
        <dbReference type="EMBL" id="EXB58318.1"/>
    </source>
</evidence>
<proteinExistence type="predicted"/>
<protein>
    <submittedName>
        <fullName evidence="2">Uncharacterized protein</fullName>
    </submittedName>
</protein>
<name>W9R6B3_9ROSA</name>
<reference evidence="3" key="1">
    <citation type="submission" date="2013-01" db="EMBL/GenBank/DDBJ databases">
        <title>Draft Genome Sequence of a Mulberry Tree, Morus notabilis C.K. Schneid.</title>
        <authorList>
            <person name="He N."/>
            <person name="Zhao S."/>
        </authorList>
    </citation>
    <scope>NUCLEOTIDE SEQUENCE</scope>
</reference>
<feature type="coiled-coil region" evidence="1">
    <location>
        <begin position="43"/>
        <end position="70"/>
    </location>
</feature>
<accession>W9R6B3</accession>
<dbReference type="AlphaFoldDB" id="W9R6B3"/>
<organism evidence="2 3">
    <name type="scientific">Morus notabilis</name>
    <dbReference type="NCBI Taxonomy" id="981085"/>
    <lineage>
        <taxon>Eukaryota</taxon>
        <taxon>Viridiplantae</taxon>
        <taxon>Streptophyta</taxon>
        <taxon>Embryophyta</taxon>
        <taxon>Tracheophyta</taxon>
        <taxon>Spermatophyta</taxon>
        <taxon>Magnoliopsida</taxon>
        <taxon>eudicotyledons</taxon>
        <taxon>Gunneridae</taxon>
        <taxon>Pentapetalae</taxon>
        <taxon>rosids</taxon>
        <taxon>fabids</taxon>
        <taxon>Rosales</taxon>
        <taxon>Moraceae</taxon>
        <taxon>Moreae</taxon>
        <taxon>Morus</taxon>
    </lineage>
</organism>
<evidence type="ECO:0000313" key="3">
    <source>
        <dbReference type="Proteomes" id="UP000030645"/>
    </source>
</evidence>
<gene>
    <name evidence="2" type="ORF">L484_015652</name>
</gene>
<dbReference type="Proteomes" id="UP000030645">
    <property type="component" value="Unassembled WGS sequence"/>
</dbReference>